<dbReference type="Proteomes" id="UP000694541">
    <property type="component" value="Unplaced"/>
</dbReference>
<organism evidence="2 3">
    <name type="scientific">Accipiter nisus</name>
    <name type="common">Eurasian sparrowhawk</name>
    <dbReference type="NCBI Taxonomy" id="211598"/>
    <lineage>
        <taxon>Eukaryota</taxon>
        <taxon>Metazoa</taxon>
        <taxon>Chordata</taxon>
        <taxon>Craniata</taxon>
        <taxon>Vertebrata</taxon>
        <taxon>Euteleostomi</taxon>
        <taxon>Archelosauria</taxon>
        <taxon>Archosauria</taxon>
        <taxon>Dinosauria</taxon>
        <taxon>Saurischia</taxon>
        <taxon>Theropoda</taxon>
        <taxon>Coelurosauria</taxon>
        <taxon>Aves</taxon>
        <taxon>Neognathae</taxon>
        <taxon>Neoaves</taxon>
        <taxon>Telluraves</taxon>
        <taxon>Accipitrimorphae</taxon>
        <taxon>Accipitriformes</taxon>
        <taxon>Accipitridae</taxon>
        <taxon>Accipitrinae</taxon>
        <taxon>Accipiter</taxon>
    </lineage>
</organism>
<proteinExistence type="predicted"/>
<sequence>SNQVNYPALNPKIPRRDFPTHNGPRNHDDDDLQPLGCFCSVSQLMSYSGTQVFGLACPADGQNRASVTWFQNLMVAHGTSCSTERLKMGGMGKGSSVLPEDHIPFTLLRYPHTYKPRRAQKEL</sequence>
<name>A0A8B9MT87_9AVES</name>
<keyword evidence="3" id="KW-1185">Reference proteome</keyword>
<reference evidence="2" key="1">
    <citation type="submission" date="2025-08" db="UniProtKB">
        <authorList>
            <consortium name="Ensembl"/>
        </authorList>
    </citation>
    <scope>IDENTIFICATION</scope>
</reference>
<dbReference type="AlphaFoldDB" id="A0A8B9MT87"/>
<accession>A0A8B9MT87</accession>
<feature type="region of interest" description="Disordered" evidence="1">
    <location>
        <begin position="1"/>
        <end position="31"/>
    </location>
</feature>
<protein>
    <submittedName>
        <fullName evidence="2">Uncharacterized protein</fullName>
    </submittedName>
</protein>
<evidence type="ECO:0000256" key="1">
    <source>
        <dbReference type="SAM" id="MobiDB-lite"/>
    </source>
</evidence>
<dbReference type="Ensembl" id="ENSANIT00000013422.1">
    <property type="protein sequence ID" value="ENSANIP00000012960.1"/>
    <property type="gene ID" value="ENSANIG00000008797.1"/>
</dbReference>
<reference evidence="2" key="2">
    <citation type="submission" date="2025-09" db="UniProtKB">
        <authorList>
            <consortium name="Ensembl"/>
        </authorList>
    </citation>
    <scope>IDENTIFICATION</scope>
</reference>
<evidence type="ECO:0000313" key="3">
    <source>
        <dbReference type="Proteomes" id="UP000694541"/>
    </source>
</evidence>
<evidence type="ECO:0000313" key="2">
    <source>
        <dbReference type="Ensembl" id="ENSANIP00000012960.1"/>
    </source>
</evidence>